<organism evidence="1 2">
    <name type="scientific">Aeromonas phage 65.2</name>
    <dbReference type="NCBI Taxonomy" id="1932896"/>
    <lineage>
        <taxon>Viruses</taxon>
        <taxon>Duplodnaviria</taxon>
        <taxon>Heunggongvirae</taxon>
        <taxon>Uroviricota</taxon>
        <taxon>Caudoviricetes</taxon>
        <taxon>Pantevenvirales</taxon>
        <taxon>Straboviridae</taxon>
        <taxon>Emmerichvirinae</taxon>
        <taxon>Ishigurovirus</taxon>
        <taxon>Ishigurovirus osborne</taxon>
    </lineage>
</organism>
<evidence type="ECO:0000313" key="2">
    <source>
        <dbReference type="Proteomes" id="UP000225215"/>
    </source>
</evidence>
<evidence type="ECO:0000313" key="1">
    <source>
        <dbReference type="EMBL" id="APU01581.1"/>
    </source>
</evidence>
<proteinExistence type="predicted"/>
<protein>
    <submittedName>
        <fullName evidence="1">Uncharacterized protein</fullName>
    </submittedName>
</protein>
<sequence length="59" mass="6845">MKEYVVIKEVSGYIRGYQTQTVLADSEEEAIEKSRDLGDWSELNIVRDDTETQDIWCMG</sequence>
<accession>A0A219YC45</accession>
<dbReference type="Proteomes" id="UP000225215">
    <property type="component" value="Segment"/>
</dbReference>
<reference evidence="1 2" key="1">
    <citation type="journal article" date="2017" name="Sci. Rep.">
        <title>Characterization and diversity of phages infecting Aeromonas salmonicida subsp. salmonicida.</title>
        <authorList>
            <person name="Vincent A.T."/>
            <person name="Paquet V.E."/>
            <person name="Bernatchez A."/>
            <person name="Tremblay D.M."/>
            <person name="Moineau S."/>
            <person name="Charette S.J."/>
        </authorList>
    </citation>
    <scope>NUCLEOTIDE SEQUENCE [LARGE SCALE GENOMIC DNA]</scope>
</reference>
<dbReference type="EMBL" id="KY290955">
    <property type="protein sequence ID" value="APU01581.1"/>
    <property type="molecule type" value="Genomic_DNA"/>
</dbReference>
<name>A0A219YC45_9CAUD</name>